<dbReference type="Gene3D" id="3.30.1330.40">
    <property type="entry name" value="RutC-like"/>
    <property type="match status" value="1"/>
</dbReference>
<dbReference type="InterPro" id="IPR006175">
    <property type="entry name" value="YjgF/YER057c/UK114"/>
</dbReference>
<dbReference type="EMBL" id="JAAOCA010000008">
    <property type="protein sequence ID" value="MBD1598786.1"/>
    <property type="molecule type" value="Genomic_DNA"/>
</dbReference>
<gene>
    <name evidence="1" type="ORF">HAQ05_08725</name>
</gene>
<accession>A0ABR7YZY1</accession>
<keyword evidence="2" id="KW-1185">Reference proteome</keyword>
<dbReference type="InterPro" id="IPR035959">
    <property type="entry name" value="RutC-like_sf"/>
</dbReference>
<protein>
    <submittedName>
        <fullName evidence="1">Translation initiation inhibitor</fullName>
    </submittedName>
</protein>
<proteinExistence type="predicted"/>
<evidence type="ECO:0000313" key="2">
    <source>
        <dbReference type="Proteomes" id="UP000805841"/>
    </source>
</evidence>
<organism evidence="1 2">
    <name type="scientific">Pseudomonas typographi</name>
    <dbReference type="NCBI Taxonomy" id="2715964"/>
    <lineage>
        <taxon>Bacteria</taxon>
        <taxon>Pseudomonadati</taxon>
        <taxon>Pseudomonadota</taxon>
        <taxon>Gammaproteobacteria</taxon>
        <taxon>Pseudomonadales</taxon>
        <taxon>Pseudomonadaceae</taxon>
        <taxon>Pseudomonas</taxon>
    </lineage>
</organism>
<dbReference type="SUPFAM" id="SSF55298">
    <property type="entry name" value="YjgF-like"/>
    <property type="match status" value="1"/>
</dbReference>
<reference evidence="1 2" key="1">
    <citation type="journal article" date="2020" name="Insects">
        <title>Bacteria Belonging to Pseudomonas typographi sp. nov. from the Bark Beetle Ips typographus Have Genomic Potential to Aid in the Host Ecology.</title>
        <authorList>
            <person name="Peral-Aranega E."/>
            <person name="Saati-Santamaria Z."/>
            <person name="Kolarik M."/>
            <person name="Rivas R."/>
            <person name="Garcia-Fraile P."/>
        </authorList>
    </citation>
    <scope>NUCLEOTIDE SEQUENCE [LARGE SCALE GENOMIC DNA]</scope>
    <source>
        <strain evidence="1 2">CA3A</strain>
    </source>
</reference>
<sequence>MTTQASDTIVRHLNPASASEPWAREFAEAIEVPANARQIVLSGVGPELADPSTAAGSIKAYGDTKAQTLSVIKQIEATLKRHGYTLGDVVSMQALVVGDPALNGVADFEGVSEVYNQYFGTQAQPNVPTRTRAQVIRLVPPGWLVEITVTAIKSQ</sequence>
<comment type="caution">
    <text evidence="1">The sequence shown here is derived from an EMBL/GenBank/DDBJ whole genome shotgun (WGS) entry which is preliminary data.</text>
</comment>
<dbReference type="Proteomes" id="UP000805841">
    <property type="component" value="Unassembled WGS sequence"/>
</dbReference>
<evidence type="ECO:0000313" key="1">
    <source>
        <dbReference type="EMBL" id="MBD1598786.1"/>
    </source>
</evidence>
<dbReference type="Pfam" id="PF01042">
    <property type="entry name" value="Ribonuc_L-PSP"/>
    <property type="match status" value="1"/>
</dbReference>
<name>A0ABR7YZY1_9PSED</name>
<dbReference type="PANTHER" id="PTHR11803:SF59">
    <property type="entry name" value="ENDORIBONUCLEASE"/>
    <property type="match status" value="1"/>
</dbReference>
<dbReference type="PANTHER" id="PTHR11803">
    <property type="entry name" value="2-IMINOBUTANOATE/2-IMINOPROPANOATE DEAMINASE RIDA"/>
    <property type="match status" value="1"/>
</dbReference>
<dbReference type="CDD" id="cd06151">
    <property type="entry name" value="YjgF_YER057c_UK114_like_3"/>
    <property type="match status" value="1"/>
</dbReference>